<dbReference type="AlphaFoldDB" id="A0A1A7BHH1"/>
<dbReference type="Proteomes" id="UP000092484">
    <property type="component" value="Unassembled WGS sequence"/>
</dbReference>
<organism evidence="1 2">
    <name type="scientific">Erythrobacter dokdonensis DSW-74</name>
    <dbReference type="NCBI Taxonomy" id="1300349"/>
    <lineage>
        <taxon>Bacteria</taxon>
        <taxon>Pseudomonadati</taxon>
        <taxon>Pseudomonadota</taxon>
        <taxon>Alphaproteobacteria</taxon>
        <taxon>Sphingomonadales</taxon>
        <taxon>Erythrobacteraceae</taxon>
        <taxon>Erythrobacter/Porphyrobacter group</taxon>
        <taxon>Erythrobacter</taxon>
    </lineage>
</organism>
<proteinExistence type="predicted"/>
<sequence length="58" mass="6130">MGRRCGIVHLKRISRLAGTAHLAGATPAGEAARLALSVRTCNTAQEVDTYKTQAVHCP</sequence>
<keyword evidence="2" id="KW-1185">Reference proteome</keyword>
<protein>
    <submittedName>
        <fullName evidence="1">Uncharacterized protein</fullName>
    </submittedName>
</protein>
<evidence type="ECO:0000313" key="1">
    <source>
        <dbReference type="EMBL" id="OBV11929.1"/>
    </source>
</evidence>
<accession>A0A1A7BHH1</accession>
<name>A0A1A7BHH1_9SPHN</name>
<comment type="caution">
    <text evidence="1">The sequence shown here is derived from an EMBL/GenBank/DDBJ whole genome shotgun (WGS) entry which is preliminary data.</text>
</comment>
<reference evidence="1 2" key="1">
    <citation type="submission" date="2016-06" db="EMBL/GenBank/DDBJ databases">
        <title>Genome sequence of Porphyrobacter dokdonensis DSW-74.</title>
        <authorList>
            <person name="Kim J.F."/>
            <person name="Song J.Y."/>
        </authorList>
    </citation>
    <scope>NUCLEOTIDE SEQUENCE [LARGE SCALE GENOMIC DNA]</scope>
    <source>
        <strain evidence="1 2">DSW-74</strain>
    </source>
</reference>
<gene>
    <name evidence="1" type="ORF">I603_0060</name>
</gene>
<evidence type="ECO:0000313" key="2">
    <source>
        <dbReference type="Proteomes" id="UP000092484"/>
    </source>
</evidence>
<dbReference type="EMBL" id="LZYB01000001">
    <property type="protein sequence ID" value="OBV11929.1"/>
    <property type="molecule type" value="Genomic_DNA"/>
</dbReference>